<dbReference type="RefSeq" id="WP_012663588.1">
    <property type="nucleotide sequence ID" value="NC_012115.1"/>
</dbReference>
<sequence>MRSFLLILSFIYLNAFEVEYTKVYTQYVVPKNEAIKIITKKEGLTFPFPFIKTKDGYILYGNIDQINMWLDNEFYAPDDAKFQTVKYTKVDFDKIQYRIINKTKHIYKSCKIKKIIFLTPDEDKIITKPTNITLKYKIELNCK</sequence>
<evidence type="ECO:0000313" key="1">
    <source>
        <dbReference type="EMBL" id="ACM92216.1"/>
    </source>
</evidence>
<name>B9L719_NAUPA</name>
<dbReference type="EMBL" id="CP001279">
    <property type="protein sequence ID" value="ACM92216.1"/>
    <property type="molecule type" value="Genomic_DNA"/>
</dbReference>
<proteinExistence type="predicted"/>
<organism evidence="1 2">
    <name type="scientific">Nautilia profundicola (strain ATCC BAA-1463 / DSM 18972 / AmH)</name>
    <dbReference type="NCBI Taxonomy" id="598659"/>
    <lineage>
        <taxon>Bacteria</taxon>
        <taxon>Pseudomonadati</taxon>
        <taxon>Campylobacterota</taxon>
        <taxon>Epsilonproteobacteria</taxon>
        <taxon>Nautiliales</taxon>
        <taxon>Nautiliaceae</taxon>
        <taxon>Nautilia</taxon>
    </lineage>
</organism>
<dbReference type="OrthoDB" id="5373154at2"/>
<reference evidence="1 2" key="1">
    <citation type="journal article" date="2009" name="PLoS Genet.">
        <title>Adaptations to submarine hydrothermal environments exemplified by the genome of Nautilia profundicola.</title>
        <authorList>
            <person name="Campbell B.J."/>
            <person name="Smith J.L."/>
            <person name="Hanson T.E."/>
            <person name="Klotz M.G."/>
            <person name="Stein L.Y."/>
            <person name="Lee C.K."/>
            <person name="Wu D."/>
            <person name="Robinson J.M."/>
            <person name="Khouri H.M."/>
            <person name="Eisen J.A."/>
            <person name="Cary S.C."/>
        </authorList>
    </citation>
    <scope>NUCLEOTIDE SEQUENCE [LARGE SCALE GENOMIC DNA]</scope>
    <source>
        <strain evidence="2">ATCC BAA-1463 / DSM 18972 / AmH</strain>
    </source>
</reference>
<keyword evidence="2" id="KW-1185">Reference proteome</keyword>
<dbReference type="HOGENOM" id="CLU_1804118_0_0_7"/>
<gene>
    <name evidence="1" type="ordered locus">NAMH_1791</name>
</gene>
<protein>
    <submittedName>
        <fullName evidence="1">Uncharacterized protein</fullName>
    </submittedName>
</protein>
<accession>B9L719</accession>
<dbReference type="KEGG" id="nam:NAMH_1791"/>
<evidence type="ECO:0000313" key="2">
    <source>
        <dbReference type="Proteomes" id="UP000000448"/>
    </source>
</evidence>
<dbReference type="STRING" id="598659.NAMH_1791"/>
<dbReference type="AlphaFoldDB" id="B9L719"/>
<dbReference type="Proteomes" id="UP000000448">
    <property type="component" value="Chromosome"/>
</dbReference>